<dbReference type="AlphaFoldDB" id="A0A183DMM2"/>
<dbReference type="Proteomes" id="UP000271098">
    <property type="component" value="Unassembled WGS sequence"/>
</dbReference>
<reference evidence="4" key="1">
    <citation type="submission" date="2016-06" db="UniProtKB">
        <authorList>
            <consortium name="WormBaseParasite"/>
        </authorList>
    </citation>
    <scope>IDENTIFICATION</scope>
</reference>
<accession>A0A183DMM2</accession>
<dbReference type="OrthoDB" id="7283867at2759"/>
<protein>
    <submittedName>
        <fullName evidence="4">RUN domain-containing protein</fullName>
    </submittedName>
</protein>
<dbReference type="WBParaSite" id="GPUH_0000997401-mRNA-1">
    <property type="protein sequence ID" value="GPUH_0000997401-mRNA-1"/>
    <property type="gene ID" value="GPUH_0000997401"/>
</dbReference>
<evidence type="ECO:0000313" key="3">
    <source>
        <dbReference type="Proteomes" id="UP000271098"/>
    </source>
</evidence>
<organism evidence="4">
    <name type="scientific">Gongylonema pulchrum</name>
    <dbReference type="NCBI Taxonomy" id="637853"/>
    <lineage>
        <taxon>Eukaryota</taxon>
        <taxon>Metazoa</taxon>
        <taxon>Ecdysozoa</taxon>
        <taxon>Nematoda</taxon>
        <taxon>Chromadorea</taxon>
        <taxon>Rhabditida</taxon>
        <taxon>Spirurina</taxon>
        <taxon>Spiruromorpha</taxon>
        <taxon>Spiruroidea</taxon>
        <taxon>Gongylonematidae</taxon>
        <taxon>Gongylonema</taxon>
    </lineage>
</organism>
<keyword evidence="3" id="KW-1185">Reference proteome</keyword>
<evidence type="ECO:0000313" key="4">
    <source>
        <dbReference type="WBParaSite" id="GPUH_0000997401-mRNA-1"/>
    </source>
</evidence>
<name>A0A183DMM2_9BILA</name>
<dbReference type="InterPro" id="IPR051944">
    <property type="entry name" value="BEACH_domain_protein"/>
</dbReference>
<dbReference type="PANTHER" id="PTHR46108:SF4">
    <property type="entry name" value="BLUE CHEESE"/>
    <property type="match status" value="1"/>
</dbReference>
<proteinExistence type="predicted"/>
<keyword evidence="1" id="KW-0853">WD repeat</keyword>
<dbReference type="PANTHER" id="PTHR46108">
    <property type="entry name" value="BLUE CHEESE"/>
    <property type="match status" value="1"/>
</dbReference>
<evidence type="ECO:0000256" key="1">
    <source>
        <dbReference type="ARBA" id="ARBA00022574"/>
    </source>
</evidence>
<evidence type="ECO:0000313" key="2">
    <source>
        <dbReference type="EMBL" id="VDK79998.1"/>
    </source>
</evidence>
<gene>
    <name evidence="2" type="ORF">GPUH_LOCUS9962</name>
</gene>
<dbReference type="EMBL" id="UYRT01035237">
    <property type="protein sequence ID" value="VDK79998.1"/>
    <property type="molecule type" value="Genomic_DNA"/>
</dbReference>
<sequence>MSILDTLSEIILNRNVVLSPTHNDQLFFGGLTHLLFMLSVTPDILPKEEEASKLDRGSAQVAVCASQVWKEVCAAKRGLLEEVFHGSFVTELNAARALLSHAASLQWLSFVDSQMNSSTPKSASQIQQHIQSKITKVASGLQRLASRKTLSSSNSVSSFTFWRQSNISTEVTCLIL</sequence>
<reference evidence="2 3" key="2">
    <citation type="submission" date="2018-11" db="EMBL/GenBank/DDBJ databases">
        <authorList>
            <consortium name="Pathogen Informatics"/>
        </authorList>
    </citation>
    <scope>NUCLEOTIDE SEQUENCE [LARGE SCALE GENOMIC DNA]</scope>
</reference>